<reference evidence="3" key="1">
    <citation type="submission" date="2021-02" db="EMBL/GenBank/DDBJ databases">
        <authorList>
            <person name="Nowell W R."/>
        </authorList>
    </citation>
    <scope>NUCLEOTIDE SEQUENCE</scope>
</reference>
<proteinExistence type="predicted"/>
<dbReference type="GO" id="GO:0016020">
    <property type="term" value="C:membrane"/>
    <property type="evidence" value="ECO:0007669"/>
    <property type="project" value="InterPro"/>
</dbReference>
<dbReference type="EMBL" id="CAJOAX010006528">
    <property type="protein sequence ID" value="CAF3983582.1"/>
    <property type="molecule type" value="Genomic_DNA"/>
</dbReference>
<feature type="domain" description="SecA DEAD-like N-terminal" evidence="1">
    <location>
        <begin position="1732"/>
        <end position="1816"/>
    </location>
</feature>
<evidence type="ECO:0000313" key="3">
    <source>
        <dbReference type="EMBL" id="CAF3983582.1"/>
    </source>
</evidence>
<dbReference type="InterPro" id="IPR027417">
    <property type="entry name" value="P-loop_NTPase"/>
</dbReference>
<gene>
    <name evidence="3" type="ORF">OTI717_LOCUS28086</name>
    <name evidence="2" type="ORF">RFH988_LOCUS33599</name>
</gene>
<dbReference type="SUPFAM" id="SSF52540">
    <property type="entry name" value="P-loop containing nucleoside triphosphate hydrolases"/>
    <property type="match status" value="3"/>
</dbReference>
<evidence type="ECO:0000313" key="2">
    <source>
        <dbReference type="EMBL" id="CAF1376131.1"/>
    </source>
</evidence>
<dbReference type="GO" id="GO:0005524">
    <property type="term" value="F:ATP binding"/>
    <property type="evidence" value="ECO:0007669"/>
    <property type="project" value="InterPro"/>
</dbReference>
<sequence length="1952" mass="225547">MASVEEYSKHSNANNNISNILRNELEKKISTIPNQYRIPTDVLEIVDVSVEGQWKERLIQARNGHIGEHIELIPCYVACSHWIGVIIKFRTNAQVELAQFLDPVMKSDFDPSSFQKIFAQVYPGSIVRAGHCEKHHDRSQKVDHSRLETESSFLSEVSSEGNESRFFHPEETTDCELEVYSITKENLQNLYNDSNEALLSDDTIVVPDRIETEIEKELQCLKKRLDEEKLQSPTLHSWIESSFMDVKKGEWKRARMTLRRILKQICPLDIQEMLRLVDKVVTASETVKDKNVVLFLGETGSGKSTTIHFLAGSKMKKTKMEGLNHIAPDLSSIRDPNLRDIASTPFAESVTRYIMPVTVNFEDVGAYTSGSIVLCDSPGFEDTGGPEVDIANGIGIVRAIKSCKSVKPVILISYMSIGDRYDGLKKLARILVGLIPGIADHMNAFSYFFTKYPPDEIGQIHASLEGVRRRMNDEDKSDAGLISLFNDMLRKTRKGIIVIDPIDGKPADILDDLAASASITHPDEVFEFYITEKSKGIVHEQVEKHKDNIMSATVRFDYSFINYKLDQLKKLSELLELDYIQQTYNDCVRFVSKHLEKEYKEATDVLERCLLNQQVLNDEVIKQLNAYIEHADLAETLRDAHLRKELVSSSAFIHYIDERVDSLLDDLKQNDIDDISVKSDLNTLALLSNAFPRSISSKYDYIREVFERKVKSVVDSFKESVSRRNFDESANEMTRLSKSQTVLQGHLDSNYIVHTLAQLKDDFLQYLKESIEKLDDLFNQEQLDKSDINRLNDCVILLESAKNTFTLHVHIPLEMINQIQKEFLSKILNYFNQIIQKMNAQLETSNPFDKLKSSLKLADNIRTITIIEINTSQSYFQTLEKICGCIRESKRTVEEILKAFHRDERGIDYVQLIEHISRLKSVEWFQEYRSEIYLDVLKNIEQQIVHHVEALKRSLLGVTLDLNNSSKLEHVSKTVIEISAMKPIEKIFEDIGKIIDEVNTWFQNSINTVFTMIKDTFSFDSNRRTEELTYDINKLDKAFIYLDICKGISILRSNDWMPVLNTLEEFIRHFYRSVQEEMENVFESIQQYPNETKEITMRKARILSNRLQEMSELKKEHNRIFSHLSNQKLVAEWEKKLRDYLLDLSDEMSSLHAIQQTQALINKLFVAKALSACDSFLTGDKYIDLYRQYQSIFFTQNQDVCKKVIQAIKNNDYEEVASEIVSLQASNEVGEHFYKQVKRALNLGLDNLITETKSQAITLRNEIEIEEIRPLVDNLRRLKRAKQFVSSHLDEQSQIDETIKEVEKMIEEKFERFLRNAAALIDTSNFYEADRKIAAIRTARTLLGQHCTSHVCQLLENLIERQNKAVSDLVDKYSELDISDYTLYPPTDIFEKFVQVNATNPIYDQSLRRIKEQIVAKFREELKQAKLRIPPDPDNPLIRKIESGLKYLPEMMKNALEQELTYCKEDIRQIIRDHDSKLNNAVNTRDLTTIRNILEEYNKSEGMQAFTNKSRKLVFEQMQEIKSEIMKNLTEYHIREALINVKKLDDYQITLGELVIESRKNRINERIDEFLTWYKSFRDDAKVFAKLGALLNQDKTGIGQSIIAEHKAFQGFSLSLFNEKTKRHDIEYILKYIEGDSIDTKRLKKRFDEFDKIYRGLIEQYLHPNLKLDRLISDTILIVGKMKQTATEITWNANVRSEVPKLMAHIFALWTLTHSEHYFEAQGLTEKDNYLLQPHAAQVISIFRMLGIGDTEEELKNNLVQIGTGEGKSVTLAVTAIVLALLGFDVNCACYSEYLSQRDYNAFLTLFDSLGVSSYIHYGTFKKLCEDKINENGNIREVIENLISTNTNNSVLTDATQKRAKILLIDEVDVFFSREFYGNLYTPAASLRDSTIISLTNYIWTNRNSGLNLNRVKNTNKYQALCQKFPNWEALIDEAIKDMLSDVKNFESHHYV</sequence>
<feature type="non-terminal residue" evidence="3">
    <location>
        <position position="1952"/>
    </location>
</feature>
<dbReference type="Proteomes" id="UP000663882">
    <property type="component" value="Unassembled WGS sequence"/>
</dbReference>
<evidence type="ECO:0000313" key="4">
    <source>
        <dbReference type="Proteomes" id="UP000663823"/>
    </source>
</evidence>
<dbReference type="Proteomes" id="UP000663823">
    <property type="component" value="Unassembled WGS sequence"/>
</dbReference>
<dbReference type="Pfam" id="PF07517">
    <property type="entry name" value="SecA_DEAD"/>
    <property type="match status" value="1"/>
</dbReference>
<name>A0A819MMJ8_9BILA</name>
<organism evidence="3 4">
    <name type="scientific">Rotaria sordida</name>
    <dbReference type="NCBI Taxonomy" id="392033"/>
    <lineage>
        <taxon>Eukaryota</taxon>
        <taxon>Metazoa</taxon>
        <taxon>Spiralia</taxon>
        <taxon>Gnathifera</taxon>
        <taxon>Rotifera</taxon>
        <taxon>Eurotatoria</taxon>
        <taxon>Bdelloidea</taxon>
        <taxon>Philodinida</taxon>
        <taxon>Philodinidae</taxon>
        <taxon>Rotaria</taxon>
    </lineage>
</organism>
<dbReference type="OrthoDB" id="2386367at2759"/>
<dbReference type="EMBL" id="CAJNOO010004289">
    <property type="protein sequence ID" value="CAF1376131.1"/>
    <property type="molecule type" value="Genomic_DNA"/>
</dbReference>
<accession>A0A819MMJ8</accession>
<protein>
    <recommendedName>
        <fullName evidence="1">SecA DEAD-like N-terminal domain-containing protein</fullName>
    </recommendedName>
</protein>
<dbReference type="InterPro" id="IPR011115">
    <property type="entry name" value="SecA_DEAD"/>
</dbReference>
<dbReference type="GO" id="GO:0017038">
    <property type="term" value="P:protein import"/>
    <property type="evidence" value="ECO:0007669"/>
    <property type="project" value="InterPro"/>
</dbReference>
<comment type="caution">
    <text evidence="3">The sequence shown here is derived from an EMBL/GenBank/DDBJ whole genome shotgun (WGS) entry which is preliminary data.</text>
</comment>
<evidence type="ECO:0000259" key="1">
    <source>
        <dbReference type="Pfam" id="PF07517"/>
    </source>
</evidence>
<dbReference type="Gene3D" id="3.40.50.300">
    <property type="entry name" value="P-loop containing nucleotide triphosphate hydrolases"/>
    <property type="match status" value="2"/>
</dbReference>